<accession>A0AAP2GPS7</accession>
<comment type="caution">
    <text evidence="1">The sequence shown here is derived from an EMBL/GenBank/DDBJ whole genome shotgun (WGS) entry which is preliminary data.</text>
</comment>
<evidence type="ECO:0008006" key="3">
    <source>
        <dbReference type="Google" id="ProtNLM"/>
    </source>
</evidence>
<protein>
    <recommendedName>
        <fullName evidence="3">PIN domain-containing protein</fullName>
    </recommendedName>
</protein>
<dbReference type="InterPro" id="IPR029060">
    <property type="entry name" value="PIN-like_dom_sf"/>
</dbReference>
<sequence>MANLVCIDSMICVWGIKKKATQGQEFMVAKTEAFLKSLDAQNTKIIIPAPVITEILCPVDISQRAGLMSSITKHFMIAPLDTMAAIKAGEIWNENKDSWKEIYGSSEEEGLRNRFKYDILIAGIAITRNVYCLYSNDARLRGICSKHIDTQSLPDIAVQRELF</sequence>
<evidence type="ECO:0000313" key="1">
    <source>
        <dbReference type="EMBL" id="MBT1698260.1"/>
    </source>
</evidence>
<organism evidence="1 2">
    <name type="scientific">Chryseosolibacter histidini</name>
    <dbReference type="NCBI Taxonomy" id="2782349"/>
    <lineage>
        <taxon>Bacteria</taxon>
        <taxon>Pseudomonadati</taxon>
        <taxon>Bacteroidota</taxon>
        <taxon>Cytophagia</taxon>
        <taxon>Cytophagales</taxon>
        <taxon>Chryseotaleaceae</taxon>
        <taxon>Chryseosolibacter</taxon>
    </lineage>
</organism>
<proteinExistence type="predicted"/>
<evidence type="ECO:0000313" key="2">
    <source>
        <dbReference type="Proteomes" id="UP001319200"/>
    </source>
</evidence>
<reference evidence="1 2" key="1">
    <citation type="submission" date="2021-05" db="EMBL/GenBank/DDBJ databases">
        <title>A Polyphasic approach of four new species of the genus Ohtaekwangia: Ohtaekwangia histidinii sp. nov., Ohtaekwangia cretensis sp. nov., Ohtaekwangia indiensis sp. nov., Ohtaekwangia reichenbachii sp. nov. from diverse environment.</title>
        <authorList>
            <person name="Octaviana S."/>
        </authorList>
    </citation>
    <scope>NUCLEOTIDE SEQUENCE [LARGE SCALE GENOMIC DNA]</scope>
    <source>
        <strain evidence="1 2">PWU4</strain>
    </source>
</reference>
<dbReference type="SUPFAM" id="SSF88723">
    <property type="entry name" value="PIN domain-like"/>
    <property type="match status" value="1"/>
</dbReference>
<dbReference type="AlphaFoldDB" id="A0AAP2GPS7"/>
<dbReference type="RefSeq" id="WP_254164243.1">
    <property type="nucleotide sequence ID" value="NZ_JAHESF010000014.1"/>
</dbReference>
<dbReference type="Proteomes" id="UP001319200">
    <property type="component" value="Unassembled WGS sequence"/>
</dbReference>
<dbReference type="Gene3D" id="3.40.50.1010">
    <property type="entry name" value="5'-nuclease"/>
    <property type="match status" value="1"/>
</dbReference>
<gene>
    <name evidence="1" type="ORF">KK083_15310</name>
</gene>
<dbReference type="EMBL" id="JAHESF010000014">
    <property type="protein sequence ID" value="MBT1698260.1"/>
    <property type="molecule type" value="Genomic_DNA"/>
</dbReference>
<name>A0AAP2GPS7_9BACT</name>
<keyword evidence="2" id="KW-1185">Reference proteome</keyword>